<feature type="transmembrane region" description="Helical" evidence="1">
    <location>
        <begin position="49"/>
        <end position="70"/>
    </location>
</feature>
<dbReference type="InterPro" id="IPR038900">
    <property type="entry name" value="TMC"/>
</dbReference>
<evidence type="ECO:0000313" key="3">
    <source>
        <dbReference type="Proteomes" id="UP000678393"/>
    </source>
</evidence>
<keyword evidence="3" id="KW-1185">Reference proteome</keyword>
<evidence type="ECO:0000313" key="2">
    <source>
        <dbReference type="EMBL" id="CAG5129973.1"/>
    </source>
</evidence>
<organism evidence="2 3">
    <name type="scientific">Candidula unifasciata</name>
    <dbReference type="NCBI Taxonomy" id="100452"/>
    <lineage>
        <taxon>Eukaryota</taxon>
        <taxon>Metazoa</taxon>
        <taxon>Spiralia</taxon>
        <taxon>Lophotrochozoa</taxon>
        <taxon>Mollusca</taxon>
        <taxon>Gastropoda</taxon>
        <taxon>Heterobranchia</taxon>
        <taxon>Euthyneura</taxon>
        <taxon>Panpulmonata</taxon>
        <taxon>Eupulmonata</taxon>
        <taxon>Stylommatophora</taxon>
        <taxon>Helicina</taxon>
        <taxon>Helicoidea</taxon>
        <taxon>Geomitridae</taxon>
        <taxon>Candidula</taxon>
    </lineage>
</organism>
<accession>A0A8S3ZKH0</accession>
<dbReference type="EMBL" id="CAJHNH020003779">
    <property type="protein sequence ID" value="CAG5129973.1"/>
    <property type="molecule type" value="Genomic_DNA"/>
</dbReference>
<dbReference type="PANTHER" id="PTHR23302">
    <property type="entry name" value="TRANSMEMBRANE CHANNEL-RELATED"/>
    <property type="match status" value="1"/>
</dbReference>
<feature type="transmembrane region" description="Helical" evidence="1">
    <location>
        <begin position="119"/>
        <end position="142"/>
    </location>
</feature>
<protein>
    <submittedName>
        <fullName evidence="2">Uncharacterized protein</fullName>
    </submittedName>
</protein>
<dbReference type="Proteomes" id="UP000678393">
    <property type="component" value="Unassembled WGS sequence"/>
</dbReference>
<dbReference type="PANTHER" id="PTHR23302:SF24">
    <property type="entry name" value="TMC DOMAIN-CONTAINING PROTEIN"/>
    <property type="match status" value="1"/>
</dbReference>
<reference evidence="2" key="1">
    <citation type="submission" date="2021-04" db="EMBL/GenBank/DDBJ databases">
        <authorList>
            <consortium name="Molecular Ecology Group"/>
        </authorList>
    </citation>
    <scope>NUCLEOTIDE SEQUENCE</scope>
</reference>
<sequence>LRLSYIQRSLDLYSYKLQSGVGVPFGIWEDRIGQIAAYFGSHVASYFRFLRFLALLNSGIGLVDFIFVSLPQIVPGEAWSNDVQSGFLGDFSHTIFFYGAYSNNSVRIPGVDLSYNRPLAYLMTWCTVNVIAILTVVFSMFLNYRRIKKTDDNEEDTFSGLVFLSWDHSLTSREGSKMKSIAITTNIKVL</sequence>
<name>A0A8S3ZKH0_9EUPU</name>
<proteinExistence type="predicted"/>
<feature type="non-terminal residue" evidence="2">
    <location>
        <position position="190"/>
    </location>
</feature>
<evidence type="ECO:0000256" key="1">
    <source>
        <dbReference type="SAM" id="Phobius"/>
    </source>
</evidence>
<dbReference type="OrthoDB" id="5831905at2759"/>
<keyword evidence="1" id="KW-0472">Membrane</keyword>
<keyword evidence="1" id="KW-1133">Transmembrane helix</keyword>
<keyword evidence="1" id="KW-0812">Transmembrane</keyword>
<feature type="non-terminal residue" evidence="2">
    <location>
        <position position="1"/>
    </location>
</feature>
<dbReference type="GO" id="GO:0008381">
    <property type="term" value="F:mechanosensitive monoatomic ion channel activity"/>
    <property type="evidence" value="ECO:0007669"/>
    <property type="project" value="TreeGrafter"/>
</dbReference>
<gene>
    <name evidence="2" type="ORF">CUNI_LOCUS15531</name>
</gene>
<comment type="caution">
    <text evidence="2">The sequence shown here is derived from an EMBL/GenBank/DDBJ whole genome shotgun (WGS) entry which is preliminary data.</text>
</comment>
<dbReference type="AlphaFoldDB" id="A0A8S3ZKH0"/>
<dbReference type="GO" id="GO:0005886">
    <property type="term" value="C:plasma membrane"/>
    <property type="evidence" value="ECO:0007669"/>
    <property type="project" value="InterPro"/>
</dbReference>